<dbReference type="Pfam" id="PF14033">
    <property type="entry name" value="DUF4246"/>
    <property type="match status" value="1"/>
</dbReference>
<dbReference type="AlphaFoldDB" id="A0AAJ0BZI9"/>
<dbReference type="Proteomes" id="UP001244011">
    <property type="component" value="Unassembled WGS sequence"/>
</dbReference>
<dbReference type="GeneID" id="85311740"/>
<evidence type="ECO:0000259" key="2">
    <source>
        <dbReference type="Pfam" id="PF21666"/>
    </source>
</evidence>
<feature type="domain" description="DUF4246" evidence="1">
    <location>
        <begin position="110"/>
        <end position="578"/>
    </location>
</feature>
<evidence type="ECO:0000259" key="1">
    <source>
        <dbReference type="Pfam" id="PF14033"/>
    </source>
</evidence>
<name>A0AAJ0BZI9_9PEZI</name>
<dbReference type="PANTHER" id="PTHR33119:SF1">
    <property type="entry name" value="FE2OG DIOXYGENASE DOMAIN-CONTAINING PROTEIN"/>
    <property type="match status" value="1"/>
</dbReference>
<protein>
    <submittedName>
        <fullName evidence="3">Uncharacterized protein</fullName>
    </submittedName>
</protein>
<evidence type="ECO:0000313" key="3">
    <source>
        <dbReference type="EMBL" id="KAK1764946.1"/>
    </source>
</evidence>
<dbReference type="InterPro" id="IPR025340">
    <property type="entry name" value="DUF4246"/>
</dbReference>
<reference evidence="3" key="1">
    <citation type="submission" date="2023-06" db="EMBL/GenBank/DDBJ databases">
        <title>Genome-scale phylogeny and comparative genomics of the fungal order Sordariales.</title>
        <authorList>
            <consortium name="Lawrence Berkeley National Laboratory"/>
            <person name="Hensen N."/>
            <person name="Bonometti L."/>
            <person name="Westerberg I."/>
            <person name="Brannstrom I.O."/>
            <person name="Guillou S."/>
            <person name="Cros-Aarteil S."/>
            <person name="Calhoun S."/>
            <person name="Haridas S."/>
            <person name="Kuo A."/>
            <person name="Mondo S."/>
            <person name="Pangilinan J."/>
            <person name="Riley R."/>
            <person name="Labutti K."/>
            <person name="Andreopoulos B."/>
            <person name="Lipzen A."/>
            <person name="Chen C."/>
            <person name="Yanf M."/>
            <person name="Daum C."/>
            <person name="Ng V."/>
            <person name="Clum A."/>
            <person name="Steindorff A."/>
            <person name="Ohm R."/>
            <person name="Martin F."/>
            <person name="Silar P."/>
            <person name="Natvig D."/>
            <person name="Lalanne C."/>
            <person name="Gautier V."/>
            <person name="Ament-Velasquez S.L."/>
            <person name="Kruys A."/>
            <person name="Hutchinson M.I."/>
            <person name="Powell A.J."/>
            <person name="Barry K."/>
            <person name="Miller A.N."/>
            <person name="Grigoriev I.V."/>
            <person name="Debuchy R."/>
            <person name="Gladieux P."/>
            <person name="Thoren M.H."/>
            <person name="Johannesson H."/>
        </authorList>
    </citation>
    <scope>NUCLEOTIDE SEQUENCE</scope>
    <source>
        <strain evidence="3">8032-3</strain>
    </source>
</reference>
<accession>A0AAJ0BZI9</accession>
<organism evidence="3 4">
    <name type="scientific">Phialemonium atrogriseum</name>
    <dbReference type="NCBI Taxonomy" id="1093897"/>
    <lineage>
        <taxon>Eukaryota</taxon>
        <taxon>Fungi</taxon>
        <taxon>Dikarya</taxon>
        <taxon>Ascomycota</taxon>
        <taxon>Pezizomycotina</taxon>
        <taxon>Sordariomycetes</taxon>
        <taxon>Sordariomycetidae</taxon>
        <taxon>Cephalothecales</taxon>
        <taxon>Cephalothecaceae</taxon>
        <taxon>Phialemonium</taxon>
    </lineage>
</organism>
<comment type="caution">
    <text evidence="3">The sequence shown here is derived from an EMBL/GenBank/DDBJ whole genome shotgun (WGS) entry which is preliminary data.</text>
</comment>
<sequence>MAGLYPGVKIDLRYYPQERDKPIYPIGAHHDCCGTTSEMLPVREVAMMILMDRLTDKPNWQEKVFDEEIVSKWRSEAMEQPEDDLYAQITEGKTMRKIPMPRRVRIVEEDVFDFCIGELRCKAAHFKKTGLIPTLDSDGNTIVKSDTLVSPELQKGLNAAFDKLRADQASNVDWHPRSGDMVQDLVHPSMYPFVFGRSKFIEEEVVGVSNAIDKWTGKGEIVPQTETPTERGYGGGSYVPPQYWSNKYQWLPANLAFQDDGTVRFTSYVNNLHPAKYPGIYRTIETLIDTAIPAWDQCLSEYRKYNKVGVGRRESRFGKPDRCDDEDEELWEAFDPEVFAEHNPKLTEDEIFDIQERARYDAEADEDDETMESMEETYAAALEDAKWAKVRDMVMPETDGPPEVDYSCEESIREKFKELGLQVIVKMASIELTPEKPDFPVGGWHIEGQMNERICATALYYVSSENVTPSHLSFRMQTSLYQDEITAGQDSYNYLERVYGTALCGADACLQNYGSVETKQGRLLAFPNVFQHRVSPFSLKDATKPGHRRFIALWLVDPHQRIVSTANVPPQQLDWWAEAVFGADATASRGDVPPEVFKLLLEKGLDKNFPGDATSADEVDSRLPPELLEMVREQGVMPEGLMSVEEARQHRLELMDERSSFHQVSEHEWQNVTYSFCEH</sequence>
<evidence type="ECO:0000313" key="4">
    <source>
        <dbReference type="Proteomes" id="UP001244011"/>
    </source>
</evidence>
<dbReference type="InterPro" id="IPR049207">
    <property type="entry name" value="DUF4246_N"/>
</dbReference>
<dbReference type="EMBL" id="MU839017">
    <property type="protein sequence ID" value="KAK1764946.1"/>
    <property type="molecule type" value="Genomic_DNA"/>
</dbReference>
<proteinExistence type="predicted"/>
<keyword evidence="4" id="KW-1185">Reference proteome</keyword>
<dbReference type="Pfam" id="PF21666">
    <property type="entry name" value="DUF4246_N"/>
    <property type="match status" value="1"/>
</dbReference>
<dbReference type="InterPro" id="IPR049192">
    <property type="entry name" value="DUF4246_C"/>
</dbReference>
<gene>
    <name evidence="3" type="ORF">QBC33DRAFT_545311</name>
</gene>
<dbReference type="RefSeq" id="XP_060281159.1">
    <property type="nucleotide sequence ID" value="XM_060428553.1"/>
</dbReference>
<feature type="domain" description="DUF4246" evidence="2">
    <location>
        <begin position="5"/>
        <end position="76"/>
    </location>
</feature>
<dbReference type="PANTHER" id="PTHR33119">
    <property type="entry name" value="IFI3P"/>
    <property type="match status" value="1"/>
</dbReference>